<dbReference type="Gene3D" id="1.10.510.10">
    <property type="entry name" value="Transferase(Phosphotransferase) domain 1"/>
    <property type="match status" value="1"/>
</dbReference>
<feature type="compositionally biased region" description="Low complexity" evidence="8">
    <location>
        <begin position="370"/>
        <end position="385"/>
    </location>
</feature>
<keyword evidence="5 10" id="KW-0418">Kinase</keyword>
<dbReference type="PROSITE" id="PS00107">
    <property type="entry name" value="PROTEIN_KINASE_ATP"/>
    <property type="match status" value="1"/>
</dbReference>
<dbReference type="GO" id="GO:0004674">
    <property type="term" value="F:protein serine/threonine kinase activity"/>
    <property type="evidence" value="ECO:0007669"/>
    <property type="project" value="UniProtKB-EC"/>
</dbReference>
<organism evidence="10 11">
    <name type="scientific">Streptomyces flaveolus</name>
    <dbReference type="NCBI Taxonomy" id="67297"/>
    <lineage>
        <taxon>Bacteria</taxon>
        <taxon>Bacillati</taxon>
        <taxon>Actinomycetota</taxon>
        <taxon>Actinomycetes</taxon>
        <taxon>Kitasatosporales</taxon>
        <taxon>Streptomycetaceae</taxon>
        <taxon>Streptomyces</taxon>
    </lineage>
</organism>
<dbReference type="CDD" id="cd14014">
    <property type="entry name" value="STKc_PknB_like"/>
    <property type="match status" value="1"/>
</dbReference>
<evidence type="ECO:0000313" key="10">
    <source>
        <dbReference type="EMBL" id="MEU5706885.1"/>
    </source>
</evidence>
<evidence type="ECO:0000313" key="11">
    <source>
        <dbReference type="Proteomes" id="UP001551011"/>
    </source>
</evidence>
<feature type="binding site" evidence="7">
    <location>
        <position position="39"/>
    </location>
    <ligand>
        <name>ATP</name>
        <dbReference type="ChEBI" id="CHEBI:30616"/>
    </ligand>
</feature>
<dbReference type="Proteomes" id="UP001551011">
    <property type="component" value="Unassembled WGS sequence"/>
</dbReference>
<dbReference type="SUPFAM" id="SSF56112">
    <property type="entry name" value="Protein kinase-like (PK-like)"/>
    <property type="match status" value="1"/>
</dbReference>
<sequence length="634" mass="66868">MQGLLIAGRYRLADSIGSGGMGRVWRAHDEVLHRKVAVKELTAALYVSDSDRSVLLARTRAEARAAARINHSAVVTVHDVLEHDGRPWIVMELVEGASLADTVKERGRVEPAETARIGLWVLRALRAAHSAGVLHRDVKPGNVLLGTDGRVLLTDFGIAQIEGDTTITRTGEVVGSVDYLAPERVRGHDPGPASDLWALGATLYTAVEGRSPFRRTSPLSTMQAVVEEEADEPRHAGPLAPVIAAFLRKDPARRPGAEEAEQMLAEAAEGRAPRAAQAFVPTQGSGIPSATGRHQGPGTPPPGHGGGTTGGGYGSGTAATAYGSGTSGEGYGSGTRATGYGSGTAAPGYGPGASGEGYGANSSGQGYRSGGSTAAYGSASHTSGYESGPPNSAYEPGTPASAHEAGSVGAFPVRGTAPARPRRRLRTLALVVAVAAVLGGAGAVALQHWGGQNPGAGGDVSPAPADSHTAQADGTIPAGWRTYHDPLGFSLALPKGWKREVYGIQGDLKQIDYTPDDGKHFVRIAIDGSPDFADPLSHQQDLEQQLQRLVDYQRVTMKENIYRDRKGARWEYTWTALKKDPPYVPGPRHAVEETYFSRQGTEYALYMSSPAEDWATTSEQFTWVLRGWQEPKEG</sequence>
<dbReference type="SMART" id="SM00220">
    <property type="entry name" value="S_TKc"/>
    <property type="match status" value="1"/>
</dbReference>
<evidence type="ECO:0000256" key="3">
    <source>
        <dbReference type="ARBA" id="ARBA00022679"/>
    </source>
</evidence>
<feature type="domain" description="Protein kinase" evidence="9">
    <location>
        <begin position="10"/>
        <end position="280"/>
    </location>
</feature>
<keyword evidence="3 10" id="KW-0808">Transferase</keyword>
<evidence type="ECO:0000259" key="9">
    <source>
        <dbReference type="PROSITE" id="PS50011"/>
    </source>
</evidence>
<dbReference type="InterPro" id="IPR017441">
    <property type="entry name" value="Protein_kinase_ATP_BS"/>
</dbReference>
<keyword evidence="4 7" id="KW-0547">Nucleotide-binding</keyword>
<dbReference type="PROSITE" id="PS00108">
    <property type="entry name" value="PROTEIN_KINASE_ST"/>
    <property type="match status" value="1"/>
</dbReference>
<protein>
    <recommendedName>
        <fullName evidence="1">non-specific serine/threonine protein kinase</fullName>
        <ecNumber evidence="1">2.7.11.1</ecNumber>
    </recommendedName>
</protein>
<dbReference type="InterPro" id="IPR008271">
    <property type="entry name" value="Ser/Thr_kinase_AS"/>
</dbReference>
<feature type="region of interest" description="Disordered" evidence="8">
    <location>
        <begin position="267"/>
        <end position="313"/>
    </location>
</feature>
<dbReference type="InterPro" id="IPR000719">
    <property type="entry name" value="Prot_kinase_dom"/>
</dbReference>
<gene>
    <name evidence="10" type="ORF">AB0H04_08340</name>
</gene>
<dbReference type="RefSeq" id="WP_030641294.1">
    <property type="nucleotide sequence ID" value="NZ_JBEXDP010000002.1"/>
</dbReference>
<proteinExistence type="predicted"/>
<reference evidence="10 11" key="1">
    <citation type="submission" date="2024-06" db="EMBL/GenBank/DDBJ databases">
        <title>The Natural Products Discovery Center: Release of the First 8490 Sequenced Strains for Exploring Actinobacteria Biosynthetic Diversity.</title>
        <authorList>
            <person name="Kalkreuter E."/>
            <person name="Kautsar S.A."/>
            <person name="Yang D."/>
            <person name="Bader C.D."/>
            <person name="Teijaro C.N."/>
            <person name="Fluegel L."/>
            <person name="Davis C.M."/>
            <person name="Simpson J.R."/>
            <person name="Lauterbach L."/>
            <person name="Steele A.D."/>
            <person name="Gui C."/>
            <person name="Meng S."/>
            <person name="Li G."/>
            <person name="Viehrig K."/>
            <person name="Ye F."/>
            <person name="Su P."/>
            <person name="Kiefer A.F."/>
            <person name="Nichols A."/>
            <person name="Cepeda A.J."/>
            <person name="Yan W."/>
            <person name="Fan B."/>
            <person name="Jiang Y."/>
            <person name="Adhikari A."/>
            <person name="Zheng C.-J."/>
            <person name="Schuster L."/>
            <person name="Cowan T.M."/>
            <person name="Smanski M.J."/>
            <person name="Chevrette M.G."/>
            <person name="De Carvalho L.P.S."/>
            <person name="Shen B."/>
        </authorList>
    </citation>
    <scope>NUCLEOTIDE SEQUENCE [LARGE SCALE GENOMIC DNA]</scope>
    <source>
        <strain evidence="10 11">NPDC020594</strain>
    </source>
</reference>
<dbReference type="EC" id="2.7.11.1" evidence="1"/>
<dbReference type="Pfam" id="PF00069">
    <property type="entry name" value="Pkinase"/>
    <property type="match status" value="1"/>
</dbReference>
<name>A0ABV3A5J6_9ACTN</name>
<evidence type="ECO:0000256" key="2">
    <source>
        <dbReference type="ARBA" id="ARBA00022527"/>
    </source>
</evidence>
<keyword evidence="11" id="KW-1185">Reference proteome</keyword>
<accession>A0ABV3A5J6</accession>
<dbReference type="PROSITE" id="PS50011">
    <property type="entry name" value="PROTEIN_KINASE_DOM"/>
    <property type="match status" value="1"/>
</dbReference>
<keyword evidence="6 7" id="KW-0067">ATP-binding</keyword>
<dbReference type="InterPro" id="IPR011009">
    <property type="entry name" value="Kinase-like_dom_sf"/>
</dbReference>
<feature type="compositionally biased region" description="Gly residues" evidence="8">
    <location>
        <begin position="304"/>
        <end position="313"/>
    </location>
</feature>
<dbReference type="EMBL" id="JBFAEG010000005">
    <property type="protein sequence ID" value="MEU5706885.1"/>
    <property type="molecule type" value="Genomic_DNA"/>
</dbReference>
<feature type="region of interest" description="Disordered" evidence="8">
    <location>
        <begin position="360"/>
        <end position="419"/>
    </location>
</feature>
<evidence type="ECO:0000256" key="7">
    <source>
        <dbReference type="PROSITE-ProRule" id="PRU10141"/>
    </source>
</evidence>
<keyword evidence="2" id="KW-0723">Serine/threonine-protein kinase</keyword>
<dbReference type="Gene3D" id="3.30.200.20">
    <property type="entry name" value="Phosphorylase Kinase, domain 1"/>
    <property type="match status" value="1"/>
</dbReference>
<evidence type="ECO:0000256" key="8">
    <source>
        <dbReference type="SAM" id="MobiDB-lite"/>
    </source>
</evidence>
<evidence type="ECO:0000256" key="5">
    <source>
        <dbReference type="ARBA" id="ARBA00022777"/>
    </source>
</evidence>
<evidence type="ECO:0000256" key="1">
    <source>
        <dbReference type="ARBA" id="ARBA00012513"/>
    </source>
</evidence>
<dbReference type="PANTHER" id="PTHR43289:SF6">
    <property type="entry name" value="SERINE_THREONINE-PROTEIN KINASE NEKL-3"/>
    <property type="match status" value="1"/>
</dbReference>
<comment type="caution">
    <text evidence="10">The sequence shown here is derived from an EMBL/GenBank/DDBJ whole genome shotgun (WGS) entry which is preliminary data.</text>
</comment>
<evidence type="ECO:0000256" key="6">
    <source>
        <dbReference type="ARBA" id="ARBA00022840"/>
    </source>
</evidence>
<dbReference type="PANTHER" id="PTHR43289">
    <property type="entry name" value="MITOGEN-ACTIVATED PROTEIN KINASE KINASE KINASE 20-RELATED"/>
    <property type="match status" value="1"/>
</dbReference>
<evidence type="ECO:0000256" key="4">
    <source>
        <dbReference type="ARBA" id="ARBA00022741"/>
    </source>
</evidence>